<dbReference type="SUPFAM" id="SSF53448">
    <property type="entry name" value="Nucleotide-diphospho-sugar transferases"/>
    <property type="match status" value="1"/>
</dbReference>
<organism evidence="2 3">
    <name type="scientific">Leucobacter aridicollis</name>
    <dbReference type="NCBI Taxonomy" id="283878"/>
    <lineage>
        <taxon>Bacteria</taxon>
        <taxon>Bacillati</taxon>
        <taxon>Actinomycetota</taxon>
        <taxon>Actinomycetes</taxon>
        <taxon>Micrococcales</taxon>
        <taxon>Microbacteriaceae</taxon>
        <taxon>Leucobacter</taxon>
    </lineage>
</organism>
<name>A0A852R4Q6_9MICO</name>
<evidence type="ECO:0000313" key="2">
    <source>
        <dbReference type="EMBL" id="NYD25449.1"/>
    </source>
</evidence>
<dbReference type="Gene3D" id="3.90.550.10">
    <property type="entry name" value="Spore Coat Polysaccharide Biosynthesis Protein SpsA, Chain A"/>
    <property type="match status" value="1"/>
</dbReference>
<sequence>MHRFDSMAGLPTALLQAAGNRCLTVVITMFNVERYLEDLLESLDRQADIRAGYIPIVLVDDGSTDRTISIARSWEQRTKFPVTILEQENSGPGAARNAGLDVCETPWVTFVDGDDVLSDCYLSEILDEVESARQSPELLVTNIIRFLEGSRELKNDHPLRYKFRDGTRTVRLEHAPHFFQLSSSTAVFRMEPIRASGLRFDVELMVFEDAKFIGEYLLLFSSPSVRVLHRAQYLYRRRGDASSLVPSAERSTARYLDVPERAYLPLIEISKAGLGRVPAWLQAMIVYDLYWTAKLDIGMDGPARTQSPTVRKKFLELLRQVLTDISVEQIEFARAQYLPSNIRSFFLALKGELDVPSTVLIDRLDPSRSLLRARYSYPVGQEPGEEFTWGGELIEPTFGKRRAVCFFDEMVYMERIVWLPAAREISARINGDRVTFVRGELQEPLPVMHEWVSWSYFVPKWERPSVVEGNHDVGPNLLSDRKVSLRYP</sequence>
<dbReference type="InterPro" id="IPR029044">
    <property type="entry name" value="Nucleotide-diphossugar_trans"/>
</dbReference>
<comment type="caution">
    <text evidence="2">The sequence shown here is derived from an EMBL/GenBank/DDBJ whole genome shotgun (WGS) entry which is preliminary data.</text>
</comment>
<dbReference type="Pfam" id="PF00535">
    <property type="entry name" value="Glycos_transf_2"/>
    <property type="match status" value="1"/>
</dbReference>
<evidence type="ECO:0000259" key="1">
    <source>
        <dbReference type="Pfam" id="PF00535"/>
    </source>
</evidence>
<proteinExistence type="predicted"/>
<dbReference type="InterPro" id="IPR001173">
    <property type="entry name" value="Glyco_trans_2-like"/>
</dbReference>
<keyword evidence="3" id="KW-1185">Reference proteome</keyword>
<dbReference type="PANTHER" id="PTHR22916">
    <property type="entry name" value="GLYCOSYLTRANSFERASE"/>
    <property type="match status" value="1"/>
</dbReference>
<gene>
    <name evidence="2" type="ORF">BJ960_000252</name>
</gene>
<dbReference type="Proteomes" id="UP000586095">
    <property type="component" value="Unassembled WGS sequence"/>
</dbReference>
<reference evidence="2 3" key="1">
    <citation type="submission" date="2020-07" db="EMBL/GenBank/DDBJ databases">
        <title>Sequencing the genomes of 1000 actinobacteria strains.</title>
        <authorList>
            <person name="Klenk H.-P."/>
        </authorList>
    </citation>
    <scope>NUCLEOTIDE SEQUENCE [LARGE SCALE GENOMIC DNA]</scope>
    <source>
        <strain evidence="2 3">DSM 17380</strain>
    </source>
</reference>
<dbReference type="CDD" id="cd00761">
    <property type="entry name" value="Glyco_tranf_GTA_type"/>
    <property type="match status" value="1"/>
</dbReference>
<dbReference type="AlphaFoldDB" id="A0A852R4Q6"/>
<dbReference type="EMBL" id="JACCBD010000001">
    <property type="protein sequence ID" value="NYD25449.1"/>
    <property type="molecule type" value="Genomic_DNA"/>
</dbReference>
<accession>A0A852R4Q6</accession>
<dbReference type="RefSeq" id="WP_185985934.1">
    <property type="nucleotide sequence ID" value="NZ_BAAALZ010000003.1"/>
</dbReference>
<protein>
    <recommendedName>
        <fullName evidence="1">Glycosyltransferase 2-like domain-containing protein</fullName>
    </recommendedName>
</protein>
<feature type="domain" description="Glycosyltransferase 2-like" evidence="1">
    <location>
        <begin position="24"/>
        <end position="157"/>
    </location>
</feature>
<evidence type="ECO:0000313" key="3">
    <source>
        <dbReference type="Proteomes" id="UP000586095"/>
    </source>
</evidence>